<name>A0A146LMN4_LYGHE</name>
<sequence length="252" mass="27700">KIRDDEGNTLDVDLSTLETYNPKLDFLDRPSNAAKPDLDPLNPALDPPLDIVDLDPLNPALDPPLDIVDLDPLNPALDPPLDVDPLDLANFPGDLDCEDPTFEDLTGKYKNSENKVTLYSFENSNSISQNPTPSLAISGNLTPIDAETPTYSNSAKQKFKKSPKPTKKSNIEKLKTKKASPKSKNLKSKPPVSNKSHKSRKISPKSAPKNPRLKGKNEKSPNPKRSNAKFPKSKRADENPEGSDPKMVSKME</sequence>
<protein>
    <submittedName>
        <fullName evidence="2">Uncharacterized protein</fullName>
    </submittedName>
</protein>
<evidence type="ECO:0000256" key="1">
    <source>
        <dbReference type="SAM" id="MobiDB-lite"/>
    </source>
</evidence>
<feature type="compositionally biased region" description="Polar residues" evidence="1">
    <location>
        <begin position="124"/>
        <end position="141"/>
    </location>
</feature>
<proteinExistence type="predicted"/>
<dbReference type="AlphaFoldDB" id="A0A146LMN4"/>
<evidence type="ECO:0000313" key="2">
    <source>
        <dbReference type="EMBL" id="JAQ09231.1"/>
    </source>
</evidence>
<accession>A0A146LMN4</accession>
<organism evidence="2">
    <name type="scientific">Lygus hesperus</name>
    <name type="common">Western plant bug</name>
    <dbReference type="NCBI Taxonomy" id="30085"/>
    <lineage>
        <taxon>Eukaryota</taxon>
        <taxon>Metazoa</taxon>
        <taxon>Ecdysozoa</taxon>
        <taxon>Arthropoda</taxon>
        <taxon>Hexapoda</taxon>
        <taxon>Insecta</taxon>
        <taxon>Pterygota</taxon>
        <taxon>Neoptera</taxon>
        <taxon>Paraneoptera</taxon>
        <taxon>Hemiptera</taxon>
        <taxon>Heteroptera</taxon>
        <taxon>Panheteroptera</taxon>
        <taxon>Cimicomorpha</taxon>
        <taxon>Miridae</taxon>
        <taxon>Mirini</taxon>
        <taxon>Lygus</taxon>
    </lineage>
</organism>
<gene>
    <name evidence="2" type="ORF">g.78460</name>
</gene>
<feature type="compositionally biased region" description="Basic and acidic residues" evidence="1">
    <location>
        <begin position="234"/>
        <end position="252"/>
    </location>
</feature>
<dbReference type="EMBL" id="GDHC01009398">
    <property type="protein sequence ID" value="JAQ09231.1"/>
    <property type="molecule type" value="Transcribed_RNA"/>
</dbReference>
<feature type="compositionally biased region" description="Basic residues" evidence="1">
    <location>
        <begin position="175"/>
        <end position="187"/>
    </location>
</feature>
<reference evidence="2" key="1">
    <citation type="journal article" date="2016" name="Gigascience">
        <title>De novo construction of an expanded transcriptome assembly for the western tarnished plant bug, Lygus hesperus.</title>
        <authorList>
            <person name="Tassone E.E."/>
            <person name="Geib S.M."/>
            <person name="Hall B."/>
            <person name="Fabrick J.A."/>
            <person name="Brent C.S."/>
            <person name="Hull J.J."/>
        </authorList>
    </citation>
    <scope>NUCLEOTIDE SEQUENCE</scope>
</reference>
<feature type="non-terminal residue" evidence="2">
    <location>
        <position position="1"/>
    </location>
</feature>
<feature type="compositionally biased region" description="Basic residues" evidence="1">
    <location>
        <begin position="157"/>
        <end position="167"/>
    </location>
</feature>
<feature type="region of interest" description="Disordered" evidence="1">
    <location>
        <begin position="124"/>
        <end position="252"/>
    </location>
</feature>